<dbReference type="Proteomes" id="UP000681356">
    <property type="component" value="Unassembled WGS sequence"/>
</dbReference>
<keyword evidence="3" id="KW-1185">Reference proteome</keyword>
<sequence length="712" mass="78815">MDPSFLSPTWYRVADLQPRLKSHAQIHRMKYRGQTWHVLQDHQSGQFFRVSPAANLMICLMDGRRSVNWLWLHACETYPDDPPTQDETIRLLALLHQADLMHTDLDPDLGELERRSQRNETRAIMSRLRNPLALRFPLFDPDKFLDATFPLLRWLFTPFGMLLWLCLVGSGATLAVMNADVLTADLADRILATQNLLLLALTYPAVKAVHELGHGYATKAAGGEVHEMGIMFLVLMPIPYVDASAASAFASKWQRMLVGSAGILVELALASGAMIFWLYAEPGIARAVAFNVMLIGGVSTLLFNGNPLLRFDGYYVFSDLLEIPNLGPRSNKYLGYLVQSRLFGLRSAQTPVTQRGERGWFAFYAIASFVYRIGITITIALFIASKFFIVGILLALMALANMFVWPVLKGLKFVLTNKALKERRGRAIAWTVVLAALPIGFVTAVPLPYATVVQGVVLPPQVAVVRTEAEGFLTAIAEDRDLRATQPLVALSDPMLGTQEAILTAQLDEMRQRLGAAVVLDQVAAQALRAQIAHLEGALALERRRVATLDVVAPRDGVFLTNIADRHIGRLVPKGSEVGYLVQPGELVVRAVVPQTRIDLVRQRPGAVALRYGSAPAALHHARPLREATESRELPHPALSAAGGGTLQIDPTDPDRRRLLLPAFQIDLAVIDPPKGQRIGETVWVRFDHGTEPLARRFYRAVRQVFLSQFDV</sequence>
<reference evidence="2" key="1">
    <citation type="submission" date="2021-04" db="EMBL/GenBank/DDBJ databases">
        <authorList>
            <person name="Yoon J."/>
        </authorList>
    </citation>
    <scope>NUCLEOTIDE SEQUENCE</scope>
    <source>
        <strain evidence="2">KMU-90</strain>
    </source>
</reference>
<keyword evidence="1" id="KW-1133">Transmembrane helix</keyword>
<gene>
    <name evidence="2" type="ORF">KB874_22355</name>
</gene>
<organism evidence="2 3">
    <name type="scientific">Thetidibacter halocola</name>
    <dbReference type="NCBI Taxonomy" id="2827239"/>
    <lineage>
        <taxon>Bacteria</taxon>
        <taxon>Pseudomonadati</taxon>
        <taxon>Pseudomonadota</taxon>
        <taxon>Alphaproteobacteria</taxon>
        <taxon>Rhodobacterales</taxon>
        <taxon>Roseobacteraceae</taxon>
        <taxon>Thetidibacter</taxon>
    </lineage>
</organism>
<protein>
    <submittedName>
        <fullName evidence="2">Peptidase M50</fullName>
    </submittedName>
</protein>
<dbReference type="Gene3D" id="1.10.10.1150">
    <property type="entry name" value="Coenzyme PQQ synthesis protein D (PqqD)"/>
    <property type="match status" value="1"/>
</dbReference>
<feature type="transmembrane region" description="Helical" evidence="1">
    <location>
        <begin position="257"/>
        <end position="278"/>
    </location>
</feature>
<dbReference type="RefSeq" id="WP_212538787.1">
    <property type="nucleotide sequence ID" value="NZ_JAGTUU010000013.1"/>
</dbReference>
<dbReference type="InterPro" id="IPR001193">
    <property type="entry name" value="MBTPS2"/>
</dbReference>
<feature type="transmembrane region" description="Helical" evidence="1">
    <location>
        <begin position="388"/>
        <end position="408"/>
    </location>
</feature>
<feature type="transmembrane region" description="Helical" evidence="1">
    <location>
        <begin position="151"/>
        <end position="176"/>
    </location>
</feature>
<evidence type="ECO:0000256" key="1">
    <source>
        <dbReference type="SAM" id="Phobius"/>
    </source>
</evidence>
<keyword evidence="1" id="KW-0472">Membrane</keyword>
<accession>A0A8J8B9S4</accession>
<dbReference type="InterPro" id="IPR041881">
    <property type="entry name" value="PqqD_sf"/>
</dbReference>
<evidence type="ECO:0000313" key="3">
    <source>
        <dbReference type="Proteomes" id="UP000681356"/>
    </source>
</evidence>
<feature type="transmembrane region" description="Helical" evidence="1">
    <location>
        <begin position="361"/>
        <end position="382"/>
    </location>
</feature>
<dbReference type="GO" id="GO:0031293">
    <property type="term" value="P:membrane protein intracellular domain proteolysis"/>
    <property type="evidence" value="ECO:0007669"/>
    <property type="project" value="TreeGrafter"/>
</dbReference>
<keyword evidence="1" id="KW-0812">Transmembrane</keyword>
<feature type="transmembrane region" description="Helical" evidence="1">
    <location>
        <begin position="230"/>
        <end position="250"/>
    </location>
</feature>
<dbReference type="GO" id="GO:0004222">
    <property type="term" value="F:metalloendopeptidase activity"/>
    <property type="evidence" value="ECO:0007669"/>
    <property type="project" value="InterPro"/>
</dbReference>
<feature type="transmembrane region" description="Helical" evidence="1">
    <location>
        <begin position="284"/>
        <end position="303"/>
    </location>
</feature>
<dbReference type="AlphaFoldDB" id="A0A8J8B9S4"/>
<feature type="transmembrane region" description="Helical" evidence="1">
    <location>
        <begin position="428"/>
        <end position="449"/>
    </location>
</feature>
<proteinExistence type="predicted"/>
<dbReference type="GO" id="GO:0016020">
    <property type="term" value="C:membrane"/>
    <property type="evidence" value="ECO:0007669"/>
    <property type="project" value="InterPro"/>
</dbReference>
<dbReference type="EMBL" id="JAGTUU010000013">
    <property type="protein sequence ID" value="MBS0126827.1"/>
    <property type="molecule type" value="Genomic_DNA"/>
</dbReference>
<evidence type="ECO:0000313" key="2">
    <source>
        <dbReference type="EMBL" id="MBS0126827.1"/>
    </source>
</evidence>
<comment type="caution">
    <text evidence="2">The sequence shown here is derived from an EMBL/GenBank/DDBJ whole genome shotgun (WGS) entry which is preliminary data.</text>
</comment>
<dbReference type="PANTHER" id="PTHR13325:SF3">
    <property type="entry name" value="MEMBRANE-BOUND TRANSCRIPTION FACTOR SITE-2 PROTEASE"/>
    <property type="match status" value="1"/>
</dbReference>
<dbReference type="PANTHER" id="PTHR13325">
    <property type="entry name" value="PROTEASE M50 MEMBRANE-BOUND TRANSCRIPTION FACTOR SITE 2 PROTEASE"/>
    <property type="match status" value="1"/>
</dbReference>
<name>A0A8J8B9S4_9RHOB</name>
<dbReference type="GO" id="GO:0005737">
    <property type="term" value="C:cytoplasm"/>
    <property type="evidence" value="ECO:0007669"/>
    <property type="project" value="TreeGrafter"/>
</dbReference>